<accession>A0A1B8RTS1</accession>
<evidence type="ECO:0000256" key="2">
    <source>
        <dbReference type="ARBA" id="ARBA00021714"/>
    </source>
</evidence>
<keyword evidence="6 12" id="KW-1005">Bacterial flagellum biogenesis</keyword>
<keyword evidence="13" id="KW-0966">Cell projection</keyword>
<sequence length="257" mass="28108">MSKKRKSLLIFLVALAVIGFTGIAVSAAPETVDLPGVNINIGGEGTSGDYVSNIKLLIFFTVLALLPSIIIMVTSFTRIVVVFSFLKSAMGAQQSIPNQVLVGLALFLTFFIMSPVVGEMNEKAIKPYLENSITQEQAIEEGGKPLKEFMLKQTRQKDLELFVEAANLQDGELTPENIPFSAVVPAFAISELKTAFQIGFLIYLPFLLIDLVVGSVLMSMGMFMLPPVMVSLPFKLLLFVMVDGWYLLVKSLILSFS</sequence>
<dbReference type="PANTHER" id="PTHR30587:SF0">
    <property type="entry name" value="FLAGELLAR BIOSYNTHETIC PROTEIN FLIP"/>
    <property type="match status" value="1"/>
</dbReference>
<evidence type="ECO:0000256" key="10">
    <source>
        <dbReference type="ARBA" id="ARBA00023143"/>
    </source>
</evidence>
<name>A0A1B8RTS1_9CLOT</name>
<organism evidence="13 14">
    <name type="scientific">Clostridium paraputrificum</name>
    <dbReference type="NCBI Taxonomy" id="29363"/>
    <lineage>
        <taxon>Bacteria</taxon>
        <taxon>Bacillati</taxon>
        <taxon>Bacillota</taxon>
        <taxon>Clostridia</taxon>
        <taxon>Eubacteriales</taxon>
        <taxon>Clostridiaceae</taxon>
        <taxon>Clostridium</taxon>
    </lineage>
</organism>
<evidence type="ECO:0000256" key="5">
    <source>
        <dbReference type="ARBA" id="ARBA00022692"/>
    </source>
</evidence>
<feature type="transmembrane region" description="Helical" evidence="12">
    <location>
        <begin position="200"/>
        <end position="224"/>
    </location>
</feature>
<evidence type="ECO:0000256" key="8">
    <source>
        <dbReference type="ARBA" id="ARBA00022989"/>
    </source>
</evidence>
<evidence type="ECO:0000256" key="9">
    <source>
        <dbReference type="ARBA" id="ARBA00023136"/>
    </source>
</evidence>
<evidence type="ECO:0000256" key="1">
    <source>
        <dbReference type="ARBA" id="ARBA00006257"/>
    </source>
</evidence>
<reference evidence="13 14" key="1">
    <citation type="submission" date="2016-06" db="EMBL/GenBank/DDBJ databases">
        <authorList>
            <person name="Kjaerup R.B."/>
            <person name="Dalgaard T.S."/>
            <person name="Juul-Madsen H.R."/>
        </authorList>
    </citation>
    <scope>NUCLEOTIDE SEQUENCE [LARGE SCALE GENOMIC DNA]</scope>
    <source>
        <strain evidence="13 14">373-A1</strain>
    </source>
</reference>
<dbReference type="PROSITE" id="PS01061">
    <property type="entry name" value="FLIP_2"/>
    <property type="match status" value="1"/>
</dbReference>
<dbReference type="GO" id="GO:0044781">
    <property type="term" value="P:bacterial-type flagellum organization"/>
    <property type="evidence" value="ECO:0007669"/>
    <property type="project" value="UniProtKB-UniRule"/>
</dbReference>
<dbReference type="eggNOG" id="COG1338">
    <property type="taxonomic scope" value="Bacteria"/>
</dbReference>
<evidence type="ECO:0000256" key="4">
    <source>
        <dbReference type="ARBA" id="ARBA00022475"/>
    </source>
</evidence>
<dbReference type="OrthoDB" id="9805111at2"/>
<keyword evidence="14" id="KW-1185">Reference proteome</keyword>
<evidence type="ECO:0000256" key="11">
    <source>
        <dbReference type="ARBA" id="ARBA00023225"/>
    </source>
</evidence>
<dbReference type="PRINTS" id="PR01302">
    <property type="entry name" value="TYPE3IMPPROT"/>
</dbReference>
<keyword evidence="10" id="KW-0975">Bacterial flagellum</keyword>
<comment type="similarity">
    <text evidence="1 12">Belongs to the FliP/MopC/SpaP family.</text>
</comment>
<keyword evidence="3 12" id="KW-0813">Transport</keyword>
<protein>
    <recommendedName>
        <fullName evidence="2 12">Flagellar biosynthetic protein FliP</fullName>
    </recommendedName>
</protein>
<dbReference type="EMBL" id="MAPZ01000009">
    <property type="protein sequence ID" value="OBY12218.1"/>
    <property type="molecule type" value="Genomic_DNA"/>
</dbReference>
<dbReference type="GO" id="GO:0009306">
    <property type="term" value="P:protein secretion"/>
    <property type="evidence" value="ECO:0007669"/>
    <property type="project" value="UniProtKB-UniRule"/>
</dbReference>
<evidence type="ECO:0000313" key="14">
    <source>
        <dbReference type="Proteomes" id="UP000092714"/>
    </source>
</evidence>
<feature type="transmembrane region" description="Helical" evidence="12">
    <location>
        <begin position="236"/>
        <end position="256"/>
    </location>
</feature>
<dbReference type="NCBIfam" id="NF009438">
    <property type="entry name" value="PRK12797.1"/>
    <property type="match status" value="1"/>
</dbReference>
<dbReference type="InterPro" id="IPR005837">
    <property type="entry name" value="FliP"/>
</dbReference>
<dbReference type="GO" id="GO:0009425">
    <property type="term" value="C:bacterial-type flagellum basal body"/>
    <property type="evidence" value="ECO:0007669"/>
    <property type="project" value="UniProtKB-SubCell"/>
</dbReference>
<dbReference type="InterPro" id="IPR005838">
    <property type="entry name" value="T3SS_IM_P"/>
</dbReference>
<evidence type="ECO:0000256" key="7">
    <source>
        <dbReference type="ARBA" id="ARBA00022927"/>
    </source>
</evidence>
<dbReference type="Proteomes" id="UP000092714">
    <property type="component" value="Unassembled WGS sequence"/>
</dbReference>
<keyword evidence="7 12" id="KW-0653">Protein transport</keyword>
<proteinExistence type="inferred from homology"/>
<feature type="transmembrane region" description="Helical" evidence="12">
    <location>
        <begin position="56"/>
        <end position="86"/>
    </location>
</feature>
<keyword evidence="13" id="KW-0282">Flagellum</keyword>
<keyword evidence="4 12" id="KW-1003">Cell membrane</keyword>
<keyword evidence="9 12" id="KW-0472">Membrane</keyword>
<keyword evidence="11 12" id="KW-1006">Bacterial flagellum protein export</keyword>
<evidence type="ECO:0000256" key="3">
    <source>
        <dbReference type="ARBA" id="ARBA00022448"/>
    </source>
</evidence>
<gene>
    <name evidence="12" type="primary">fliP</name>
    <name evidence="13" type="ORF">CP373A1_01085</name>
</gene>
<keyword evidence="5 12" id="KW-0812">Transmembrane</keyword>
<feature type="transmembrane region" description="Helical" evidence="12">
    <location>
        <begin position="98"/>
        <end position="117"/>
    </location>
</feature>
<keyword evidence="8 12" id="KW-1133">Transmembrane helix</keyword>
<dbReference type="PANTHER" id="PTHR30587">
    <property type="entry name" value="FLAGELLAR BIOSYNTHETIC PROTEIN FLIP"/>
    <property type="match status" value="1"/>
</dbReference>
<dbReference type="RefSeq" id="WP_065254205.1">
    <property type="nucleotide sequence ID" value="NZ_JAQLHL010000004.1"/>
</dbReference>
<dbReference type="PRINTS" id="PR00951">
    <property type="entry name" value="FLGBIOSNFLIP"/>
</dbReference>
<comment type="subcellular location">
    <subcellularLocation>
        <location evidence="12">Cell membrane</location>
        <topology evidence="12">Multi-pass membrane protein</topology>
    </subcellularLocation>
    <subcellularLocation>
        <location evidence="12">Bacterial flagellum basal body</location>
    </subcellularLocation>
</comment>
<dbReference type="NCBIfam" id="TIGR01103">
    <property type="entry name" value="fliP"/>
    <property type="match status" value="1"/>
</dbReference>
<evidence type="ECO:0000256" key="12">
    <source>
        <dbReference type="RuleBase" id="RU362069"/>
    </source>
</evidence>
<keyword evidence="13" id="KW-0969">Cilium</keyword>
<dbReference type="GO" id="GO:0005886">
    <property type="term" value="C:plasma membrane"/>
    <property type="evidence" value="ECO:0007669"/>
    <property type="project" value="UniProtKB-SubCell"/>
</dbReference>
<comment type="caution">
    <text evidence="13">The sequence shown here is derived from an EMBL/GenBank/DDBJ whole genome shotgun (WGS) entry which is preliminary data.</text>
</comment>
<dbReference type="AlphaFoldDB" id="A0A1B8RTS1"/>
<dbReference type="Pfam" id="PF00813">
    <property type="entry name" value="FliP"/>
    <property type="match status" value="1"/>
</dbReference>
<dbReference type="PROSITE" id="PS01060">
    <property type="entry name" value="FLIP_1"/>
    <property type="match status" value="1"/>
</dbReference>
<evidence type="ECO:0000256" key="6">
    <source>
        <dbReference type="ARBA" id="ARBA00022795"/>
    </source>
</evidence>
<comment type="function">
    <text evidence="12">Plays a role in the flagellum-specific transport system.</text>
</comment>
<evidence type="ECO:0000313" key="13">
    <source>
        <dbReference type="EMBL" id="OBY12218.1"/>
    </source>
</evidence>